<comment type="caution">
    <text evidence="2">The sequence shown here is derived from an EMBL/GenBank/DDBJ whole genome shotgun (WGS) entry which is preliminary data.</text>
</comment>
<dbReference type="InterPro" id="IPR041698">
    <property type="entry name" value="Methyltransf_25"/>
</dbReference>
<evidence type="ECO:0000259" key="1">
    <source>
        <dbReference type="Pfam" id="PF13649"/>
    </source>
</evidence>
<dbReference type="PANTHER" id="PTHR12133:SF2">
    <property type="entry name" value="TRNA (ADENINE(58)-N(1))-METHYLTRANSFERASE CATALYTIC SUBUNIT TRMT61A"/>
    <property type="match status" value="1"/>
</dbReference>
<feature type="domain" description="Methyltransferase" evidence="1">
    <location>
        <begin position="24"/>
        <end position="123"/>
    </location>
</feature>
<gene>
    <name evidence="2" type="ORF">A2943_02820</name>
</gene>
<dbReference type="GO" id="GO:0030488">
    <property type="term" value="P:tRNA methylation"/>
    <property type="evidence" value="ECO:0007669"/>
    <property type="project" value="InterPro"/>
</dbReference>
<dbReference type="AlphaFoldDB" id="A0A1F4XGJ2"/>
<dbReference type="Proteomes" id="UP000176185">
    <property type="component" value="Unassembled WGS sequence"/>
</dbReference>
<reference evidence="2 3" key="1">
    <citation type="journal article" date="2016" name="Nat. Commun.">
        <title>Thousands of microbial genomes shed light on interconnected biogeochemical processes in an aquifer system.</title>
        <authorList>
            <person name="Anantharaman K."/>
            <person name="Brown C.T."/>
            <person name="Hug L.A."/>
            <person name="Sharon I."/>
            <person name="Castelle C.J."/>
            <person name="Probst A.J."/>
            <person name="Thomas B.C."/>
            <person name="Singh A."/>
            <person name="Wilkins M.J."/>
            <person name="Karaoz U."/>
            <person name="Brodie E.L."/>
            <person name="Williams K.H."/>
            <person name="Hubbard S.S."/>
            <person name="Banfield J.F."/>
        </authorList>
    </citation>
    <scope>NUCLEOTIDE SEQUENCE [LARGE SCALE GENOMIC DNA]</scope>
</reference>
<organism evidence="2 3">
    <name type="scientific">Candidatus Adlerbacteria bacterium RIFCSPLOWO2_01_FULL_51_16</name>
    <dbReference type="NCBI Taxonomy" id="1797243"/>
    <lineage>
        <taxon>Bacteria</taxon>
        <taxon>Candidatus Adleribacteriota</taxon>
    </lineage>
</organism>
<dbReference type="Pfam" id="PF13649">
    <property type="entry name" value="Methyltransf_25"/>
    <property type="match status" value="1"/>
</dbReference>
<evidence type="ECO:0000313" key="3">
    <source>
        <dbReference type="Proteomes" id="UP000176185"/>
    </source>
</evidence>
<proteinExistence type="predicted"/>
<accession>A0A1F4XGJ2</accession>
<dbReference type="GO" id="GO:0160107">
    <property type="term" value="F:tRNA (adenine(58)-N1)-methyltransferase activity"/>
    <property type="evidence" value="ECO:0007669"/>
    <property type="project" value="InterPro"/>
</dbReference>
<dbReference type="InterPro" id="IPR029063">
    <property type="entry name" value="SAM-dependent_MTases_sf"/>
</dbReference>
<evidence type="ECO:0000313" key="2">
    <source>
        <dbReference type="EMBL" id="OGC80787.1"/>
    </source>
</evidence>
<dbReference type="GO" id="GO:0031515">
    <property type="term" value="C:tRNA (m1A) methyltransferase complex"/>
    <property type="evidence" value="ECO:0007669"/>
    <property type="project" value="InterPro"/>
</dbReference>
<name>A0A1F4XGJ2_9BACT</name>
<dbReference type="PANTHER" id="PTHR12133">
    <property type="entry name" value="TRNA (ADENINE(58)-N(1))-METHYLTRANSFERASE"/>
    <property type="match status" value="1"/>
</dbReference>
<dbReference type="InterPro" id="IPR014816">
    <property type="entry name" value="tRNA_MeTrfase_Gcd14"/>
</dbReference>
<dbReference type="EMBL" id="MEWX01000014">
    <property type="protein sequence ID" value="OGC80787.1"/>
    <property type="molecule type" value="Genomic_DNA"/>
</dbReference>
<dbReference type="SUPFAM" id="SSF53335">
    <property type="entry name" value="S-adenosyl-L-methionine-dependent methyltransferases"/>
    <property type="match status" value="1"/>
</dbReference>
<protein>
    <recommendedName>
        <fullName evidence="1">Methyltransferase domain-containing protein</fullName>
    </recommendedName>
</protein>
<sequence>MAESSFLNPSAAIQAAKLQEGMHVADFGAGSGFFTRASARAVGEEGRVWAVDVHRDLLPRIKALATAEGLHNVEVMQGDVERPDGSHLPSEEFDFVIISNLLFGSEHKGAIAQEARRILRRTGKVLVIDWSGSYGGLGPHPDHVISASAARKIFEESGFTHIEEVPAGAYHWGLTFRKKA</sequence>
<dbReference type="CDD" id="cd02440">
    <property type="entry name" value="AdoMet_MTases"/>
    <property type="match status" value="1"/>
</dbReference>
<dbReference type="STRING" id="1797243.A2943_02820"/>
<dbReference type="Gene3D" id="3.40.50.150">
    <property type="entry name" value="Vaccinia Virus protein VP39"/>
    <property type="match status" value="1"/>
</dbReference>